<feature type="compositionally biased region" description="Polar residues" evidence="2">
    <location>
        <begin position="901"/>
        <end position="923"/>
    </location>
</feature>
<gene>
    <name evidence="5" type="primary">LOC127752225</name>
</gene>
<dbReference type="PANTHER" id="PTHR35385">
    <property type="entry name" value="PROTEIN B, PUTATIVE-RELATED-RELATED"/>
    <property type="match status" value="1"/>
</dbReference>
<dbReference type="GO" id="GO:0008270">
    <property type="term" value="F:zinc ion binding"/>
    <property type="evidence" value="ECO:0007669"/>
    <property type="project" value="UniProtKB-KW"/>
</dbReference>
<feature type="region of interest" description="Disordered" evidence="2">
    <location>
        <begin position="1021"/>
        <end position="1057"/>
    </location>
</feature>
<evidence type="ECO:0000313" key="5">
    <source>
        <dbReference type="RefSeq" id="XP_052132949.1"/>
    </source>
</evidence>
<evidence type="ECO:0000256" key="1">
    <source>
        <dbReference type="PROSITE-ProRule" id="PRU00325"/>
    </source>
</evidence>
<dbReference type="KEGG" id="foc:127752225"/>
<evidence type="ECO:0000313" key="4">
    <source>
        <dbReference type="Proteomes" id="UP000504606"/>
    </source>
</evidence>
<keyword evidence="4" id="KW-1185">Reference proteome</keyword>
<dbReference type="OrthoDB" id="6362223at2759"/>
<reference evidence="5" key="1">
    <citation type="submission" date="2025-08" db="UniProtKB">
        <authorList>
            <consortium name="RefSeq"/>
        </authorList>
    </citation>
    <scope>IDENTIFICATION</scope>
    <source>
        <tissue evidence="5">Whole organism</tissue>
    </source>
</reference>
<keyword evidence="1" id="KW-0862">Zinc</keyword>
<feature type="compositionally biased region" description="Basic and acidic residues" evidence="2">
    <location>
        <begin position="1036"/>
        <end position="1053"/>
    </location>
</feature>
<dbReference type="InterPro" id="IPR007527">
    <property type="entry name" value="Znf_SWIM"/>
</dbReference>
<organism evidence="4 5">
    <name type="scientific">Frankliniella occidentalis</name>
    <name type="common">Western flower thrips</name>
    <name type="synonym">Euthrips occidentalis</name>
    <dbReference type="NCBI Taxonomy" id="133901"/>
    <lineage>
        <taxon>Eukaryota</taxon>
        <taxon>Metazoa</taxon>
        <taxon>Ecdysozoa</taxon>
        <taxon>Arthropoda</taxon>
        <taxon>Hexapoda</taxon>
        <taxon>Insecta</taxon>
        <taxon>Pterygota</taxon>
        <taxon>Neoptera</taxon>
        <taxon>Paraneoptera</taxon>
        <taxon>Thysanoptera</taxon>
        <taxon>Terebrantia</taxon>
        <taxon>Thripoidea</taxon>
        <taxon>Thripidae</taxon>
        <taxon>Frankliniella</taxon>
    </lineage>
</organism>
<sequence length="1086" mass="123220">MEPSGIRHPIAQSLRVVKKLSAQIIAPKKVIGPTNGAVERHPLSLINSNKPASVLKAVPPSKIGIGRRPFALLNNENKPAAQLIKVVAPLKAGAERRPFGLSNYENKPAQPLAVSSSPQGFPINPQPLPKAKNSTLVNVPLNVSNAVNLQKTTSASAVRITYIPKLQPVNIPILKEPNSVRAEKEQGSSLRISRENSEANVATQIRSSKFFKPLNDLISEKEARQLKNKGAQEASTDREKQIRKKFEVHFKKPSIATMNCTQVEMPSCLEDILPSCNEYKVCHFEKKQCGFSAVIRTNIYDKESALRWIDIFETVTKIDLRSKDTFRENSDRIVFKKVYRCHCDTRADQPSSKTKKAHAKHTVCPANVIITVKNRDMKRSIDALLQTYPCEITVNYLHNHRVECADSLRHRRPSLEVKSTILHLFEKKHSPASALTSLKNKMQVKFGDDYFKHAADGSECPTYKWVYNLFHATYQKKYGQPSGEGMIETLKQFIKDYNDACGSECAKVATESEDIAVVICSPMMKRAHELLRSSGEMVTVDSSGNMDFQNTRVFFFVSPSVAGGIPVGVVFTTSEATYPLEKAFSLLKEVLPDKAFYGRGKDAGPKLFMTDDSTAERTALRTTFTAKDLVLLLCKFHLLFAMWRFLLDSKHNIKAACRPELYFLFKQLVDCPDLSSFNAMYDELISLDIVKDNKTFREHVIKKKETASEWAMPFRNHLLTRGHDTNNYNEVTTLCVKDQVFQRVKAYNMVQMFDFMTNDLDAYIKRRITDCLNNRMVNYTSSRYFIPEDKIKSLSVHSKISDTVYEVYNSESKKKYKVDLVTDVCSCPIGRTGAPCKHQYFLVKTLGRTSAQFVPINDPQAKMLLHKIMNGTTANVPSEWYENHKLTQTVTVNYQNNICEGTGTSTNEVEQSSEEAQGQNTVQGEEGRLTNDVTDADALSEDKFLCHQKLNELLEDMRRRLEERPEVYLPAYEKFLRRYDECKNSETTYVSAFHNFNRLNGHTSLRGGMREMTVQPTAIGRRKKYTGGKRAQRKGRPQEGFREENSRNKRGVEEANYAHLPSKKKMKLSHNISQNIMQTSVFSQKK</sequence>
<accession>A0A9C6XCP1</accession>
<keyword evidence="1" id="KW-0479">Metal-binding</keyword>
<proteinExistence type="predicted"/>
<keyword evidence="1" id="KW-0863">Zinc-finger</keyword>
<name>A0A9C6XCP1_FRAOC</name>
<feature type="domain" description="SWIM-type" evidence="3">
    <location>
        <begin position="816"/>
        <end position="847"/>
    </location>
</feature>
<evidence type="ECO:0000256" key="2">
    <source>
        <dbReference type="SAM" id="MobiDB-lite"/>
    </source>
</evidence>
<dbReference type="PANTHER" id="PTHR35385:SF2">
    <property type="entry name" value="PROTEIN B, PUTATIVE-RELATED"/>
    <property type="match status" value="1"/>
</dbReference>
<dbReference type="Proteomes" id="UP000504606">
    <property type="component" value="Unplaced"/>
</dbReference>
<feature type="compositionally biased region" description="Basic residues" evidence="2">
    <location>
        <begin position="1021"/>
        <end position="1035"/>
    </location>
</feature>
<dbReference type="AlphaFoldDB" id="A0A9C6XCP1"/>
<evidence type="ECO:0000259" key="3">
    <source>
        <dbReference type="PROSITE" id="PS50966"/>
    </source>
</evidence>
<feature type="region of interest" description="Disordered" evidence="2">
    <location>
        <begin position="901"/>
        <end position="929"/>
    </location>
</feature>
<dbReference type="GeneID" id="127752225"/>
<dbReference type="PROSITE" id="PS50966">
    <property type="entry name" value="ZF_SWIM"/>
    <property type="match status" value="1"/>
</dbReference>
<protein>
    <submittedName>
        <fullName evidence="5">Uncharacterized protein LOC127752225 isoform X1</fullName>
    </submittedName>
</protein>
<dbReference type="RefSeq" id="XP_052132949.1">
    <property type="nucleotide sequence ID" value="XM_052276989.1"/>
</dbReference>